<evidence type="ECO:0000313" key="3">
    <source>
        <dbReference type="Proteomes" id="UP000274346"/>
    </source>
</evidence>
<protein>
    <submittedName>
        <fullName evidence="2">Thiol:disulfide interchange protein</fullName>
    </submittedName>
</protein>
<accession>A0A3P8K7H3</accession>
<evidence type="ECO:0000256" key="1">
    <source>
        <dbReference type="SAM" id="Phobius"/>
    </source>
</evidence>
<evidence type="ECO:0000313" key="2">
    <source>
        <dbReference type="EMBL" id="VDR24675.1"/>
    </source>
</evidence>
<dbReference type="EMBL" id="LR131271">
    <property type="protein sequence ID" value="VDR24675.1"/>
    <property type="molecule type" value="Genomic_DNA"/>
</dbReference>
<gene>
    <name evidence="2" type="primary">dipZ_1</name>
    <name evidence="2" type="ORF">NCTC13098_00971</name>
</gene>
<dbReference type="InterPro" id="IPR051790">
    <property type="entry name" value="Cytochrome_c-biogenesis_DsbD"/>
</dbReference>
<dbReference type="PANTHER" id="PTHR31272:SF9">
    <property type="entry name" value="BLL1027 PROTEIN"/>
    <property type="match status" value="1"/>
</dbReference>
<feature type="transmembrane region" description="Helical" evidence="1">
    <location>
        <begin position="122"/>
        <end position="144"/>
    </location>
</feature>
<sequence>MLVIFLAYLGGLLTIASPCILPVLPFVFARSDRSFMRTGLPLLAGMAITFTLFATLAAVGGGWVVAANQYGRDAALVLMALFGITLLFPRLADRIMHPLVSAGNTLSNRITAGKSSGAGSSFLLGIATGLLWAPCAGPILGLVLTGAALQGRTSTPPCCCWLMPPARRLRWRWRC</sequence>
<feature type="transmembrane region" description="Helical" evidence="1">
    <location>
        <begin position="42"/>
        <end position="67"/>
    </location>
</feature>
<organism evidence="2 3">
    <name type="scientific">Raoultella terrigena</name>
    <name type="common">Klebsiella terrigena</name>
    <dbReference type="NCBI Taxonomy" id="577"/>
    <lineage>
        <taxon>Bacteria</taxon>
        <taxon>Pseudomonadati</taxon>
        <taxon>Pseudomonadota</taxon>
        <taxon>Gammaproteobacteria</taxon>
        <taxon>Enterobacterales</taxon>
        <taxon>Enterobacteriaceae</taxon>
        <taxon>Klebsiella/Raoultella group</taxon>
        <taxon>Raoultella</taxon>
    </lineage>
</organism>
<reference evidence="2 3" key="1">
    <citation type="submission" date="2018-12" db="EMBL/GenBank/DDBJ databases">
        <authorList>
            <consortium name="Pathogen Informatics"/>
        </authorList>
    </citation>
    <scope>NUCLEOTIDE SEQUENCE [LARGE SCALE GENOMIC DNA]</scope>
    <source>
        <strain evidence="2 3">NCTC13098</strain>
    </source>
</reference>
<keyword evidence="1" id="KW-0472">Membrane</keyword>
<name>A0A3P8K7H3_RAOTE</name>
<keyword evidence="1" id="KW-0812">Transmembrane</keyword>
<dbReference type="PANTHER" id="PTHR31272">
    <property type="entry name" value="CYTOCHROME C-TYPE BIOGENESIS PROTEIN HI_1454-RELATED"/>
    <property type="match status" value="1"/>
</dbReference>
<keyword evidence="1" id="KW-1133">Transmembrane helix</keyword>
<dbReference type="KEGG" id="rtg:NCTC13098_00971"/>
<dbReference type="Proteomes" id="UP000274346">
    <property type="component" value="Chromosome"/>
</dbReference>
<feature type="transmembrane region" description="Helical" evidence="1">
    <location>
        <begin position="74"/>
        <end position="92"/>
    </location>
</feature>
<dbReference type="AlphaFoldDB" id="A0A3P8K7H3"/>
<proteinExistence type="predicted"/>